<accession>A0A6A6JD33</accession>
<name>A0A6A6JD33_WESOR</name>
<dbReference type="AlphaFoldDB" id="A0A6A6JD33"/>
<evidence type="ECO:0000313" key="3">
    <source>
        <dbReference type="Proteomes" id="UP000800097"/>
    </source>
</evidence>
<organism evidence="2 3">
    <name type="scientific">Westerdykella ornata</name>
    <dbReference type="NCBI Taxonomy" id="318751"/>
    <lineage>
        <taxon>Eukaryota</taxon>
        <taxon>Fungi</taxon>
        <taxon>Dikarya</taxon>
        <taxon>Ascomycota</taxon>
        <taxon>Pezizomycotina</taxon>
        <taxon>Dothideomycetes</taxon>
        <taxon>Pleosporomycetidae</taxon>
        <taxon>Pleosporales</taxon>
        <taxon>Sporormiaceae</taxon>
        <taxon>Westerdykella</taxon>
    </lineage>
</organism>
<feature type="compositionally biased region" description="Polar residues" evidence="1">
    <location>
        <begin position="57"/>
        <end position="68"/>
    </location>
</feature>
<dbReference type="EMBL" id="ML986504">
    <property type="protein sequence ID" value="KAF2274177.1"/>
    <property type="molecule type" value="Genomic_DNA"/>
</dbReference>
<dbReference type="GeneID" id="54546287"/>
<dbReference type="Proteomes" id="UP000800097">
    <property type="component" value="Unassembled WGS sequence"/>
</dbReference>
<protein>
    <submittedName>
        <fullName evidence="2">Uncharacterized protein</fullName>
    </submittedName>
</protein>
<gene>
    <name evidence="2" type="ORF">EI97DRAFT_130170</name>
</gene>
<proteinExistence type="predicted"/>
<evidence type="ECO:0000313" key="2">
    <source>
        <dbReference type="EMBL" id="KAF2274177.1"/>
    </source>
</evidence>
<sequence length="187" mass="20737">MNSSQPPATTDRPHRLLQYAGLAKNTFQVDSVVNCSFVVEGRTAQTATPEATRLRDSTPSQPTNHPTLQQFETRTQQARAVETLRWDVTACDRGFGKISFDLRAASQSSTRSYSPRRPSQLLENINPVRSPLRANARRRRAGSGRREAVVVQGATLCIITQRISSTDHRPFAFITNAPKSRDTSPTS</sequence>
<dbReference type="RefSeq" id="XP_033651716.1">
    <property type="nucleotide sequence ID" value="XM_033793112.1"/>
</dbReference>
<feature type="region of interest" description="Disordered" evidence="1">
    <location>
        <begin position="43"/>
        <end position="68"/>
    </location>
</feature>
<reference evidence="2" key="1">
    <citation type="journal article" date="2020" name="Stud. Mycol.">
        <title>101 Dothideomycetes genomes: a test case for predicting lifestyles and emergence of pathogens.</title>
        <authorList>
            <person name="Haridas S."/>
            <person name="Albert R."/>
            <person name="Binder M."/>
            <person name="Bloem J."/>
            <person name="Labutti K."/>
            <person name="Salamov A."/>
            <person name="Andreopoulos B."/>
            <person name="Baker S."/>
            <person name="Barry K."/>
            <person name="Bills G."/>
            <person name="Bluhm B."/>
            <person name="Cannon C."/>
            <person name="Castanera R."/>
            <person name="Culley D."/>
            <person name="Daum C."/>
            <person name="Ezra D."/>
            <person name="Gonzalez J."/>
            <person name="Henrissat B."/>
            <person name="Kuo A."/>
            <person name="Liang C."/>
            <person name="Lipzen A."/>
            <person name="Lutzoni F."/>
            <person name="Magnuson J."/>
            <person name="Mondo S."/>
            <person name="Nolan M."/>
            <person name="Ohm R."/>
            <person name="Pangilinan J."/>
            <person name="Park H.-J."/>
            <person name="Ramirez L."/>
            <person name="Alfaro M."/>
            <person name="Sun H."/>
            <person name="Tritt A."/>
            <person name="Yoshinaga Y."/>
            <person name="Zwiers L.-H."/>
            <person name="Turgeon B."/>
            <person name="Goodwin S."/>
            <person name="Spatafora J."/>
            <person name="Crous P."/>
            <person name="Grigoriev I."/>
        </authorList>
    </citation>
    <scope>NUCLEOTIDE SEQUENCE</scope>
    <source>
        <strain evidence="2">CBS 379.55</strain>
    </source>
</reference>
<keyword evidence="3" id="KW-1185">Reference proteome</keyword>
<evidence type="ECO:0000256" key="1">
    <source>
        <dbReference type="SAM" id="MobiDB-lite"/>
    </source>
</evidence>